<protein>
    <recommendedName>
        <fullName evidence="4">DUF3592 domain-containing protein</fullName>
    </recommendedName>
</protein>
<gene>
    <name evidence="2" type="ORF">BKA14_001438</name>
</gene>
<keyword evidence="1" id="KW-1133">Transmembrane helix</keyword>
<evidence type="ECO:0000256" key="1">
    <source>
        <dbReference type="SAM" id="Phobius"/>
    </source>
</evidence>
<keyword evidence="1" id="KW-0812">Transmembrane</keyword>
<reference evidence="2 3" key="1">
    <citation type="submission" date="2020-08" db="EMBL/GenBank/DDBJ databases">
        <title>Sequencing the genomes of 1000 actinobacteria strains.</title>
        <authorList>
            <person name="Klenk H.-P."/>
        </authorList>
    </citation>
    <scope>NUCLEOTIDE SEQUENCE [LARGE SCALE GENOMIC DNA]</scope>
    <source>
        <strain evidence="2 3">DSM 45518</strain>
    </source>
</reference>
<proteinExistence type="predicted"/>
<dbReference type="RefSeq" id="WP_184950122.1">
    <property type="nucleotide sequence ID" value="NZ_BOMC01000006.1"/>
</dbReference>
<dbReference type="Proteomes" id="UP000542742">
    <property type="component" value="Unassembled WGS sequence"/>
</dbReference>
<feature type="transmembrane region" description="Helical" evidence="1">
    <location>
        <begin position="107"/>
        <end position="126"/>
    </location>
</feature>
<dbReference type="AlphaFoldDB" id="A0A7W7CMG6"/>
<accession>A0A7W7CMG6</accession>
<evidence type="ECO:0000313" key="2">
    <source>
        <dbReference type="EMBL" id="MBB4691290.1"/>
    </source>
</evidence>
<comment type="caution">
    <text evidence="2">The sequence shown here is derived from an EMBL/GenBank/DDBJ whole genome shotgun (WGS) entry which is preliminary data.</text>
</comment>
<keyword evidence="1" id="KW-0472">Membrane</keyword>
<dbReference type="EMBL" id="JACHMF010000001">
    <property type="protein sequence ID" value="MBB4691290.1"/>
    <property type="molecule type" value="Genomic_DNA"/>
</dbReference>
<keyword evidence="3" id="KW-1185">Reference proteome</keyword>
<evidence type="ECO:0000313" key="3">
    <source>
        <dbReference type="Proteomes" id="UP000542742"/>
    </source>
</evidence>
<sequence>MVLAVILVLVGLFVASRGVREWTHLRRLRSEGRHTVGTVTGHETKPGGSRAVIVAYTDELGTPRQLTSNLSSGVPTFAVGEPVTVRYLAGDPAGAFIDERRENARSLLLHVVLGLGFSAAGVALAVQD</sequence>
<organism evidence="2 3">
    <name type="scientific">Paractinoplanes abujensis</name>
    <dbReference type="NCBI Taxonomy" id="882441"/>
    <lineage>
        <taxon>Bacteria</taxon>
        <taxon>Bacillati</taxon>
        <taxon>Actinomycetota</taxon>
        <taxon>Actinomycetes</taxon>
        <taxon>Micromonosporales</taxon>
        <taxon>Micromonosporaceae</taxon>
        <taxon>Paractinoplanes</taxon>
    </lineage>
</organism>
<evidence type="ECO:0008006" key="4">
    <source>
        <dbReference type="Google" id="ProtNLM"/>
    </source>
</evidence>
<name>A0A7W7CMG6_9ACTN</name>